<evidence type="ECO:0000256" key="1">
    <source>
        <dbReference type="ARBA" id="ARBA00008206"/>
    </source>
</evidence>
<comment type="function">
    <text evidence="3">Covalently attaches a chromophore to Cys residue(s) of phycobiliproteins.</text>
</comment>
<name>A0A856MBD5_9CYAN</name>
<dbReference type="Proteomes" id="UP000503129">
    <property type="component" value="Chromosome"/>
</dbReference>
<dbReference type="RefSeq" id="WP_171975914.1">
    <property type="nucleotide sequence ID" value="NZ_CAWOXK010000001.1"/>
</dbReference>
<evidence type="ECO:0000313" key="5">
    <source>
        <dbReference type="Proteomes" id="UP000503129"/>
    </source>
</evidence>
<dbReference type="InterPro" id="IPR038672">
    <property type="entry name" value="CpcT/CpeT_sf"/>
</dbReference>
<dbReference type="GO" id="GO:0016829">
    <property type="term" value="F:lyase activity"/>
    <property type="evidence" value="ECO:0007669"/>
    <property type="project" value="UniProtKB-KW"/>
</dbReference>
<proteinExistence type="inferred from homology"/>
<reference evidence="4 5" key="1">
    <citation type="submission" date="2018-06" db="EMBL/GenBank/DDBJ databases">
        <title>Comparative genomics of Brasilonema spp. strains.</title>
        <authorList>
            <person name="Alvarenga D.O."/>
            <person name="Fiore M.F."/>
            <person name="Varani A.M."/>
        </authorList>
    </citation>
    <scope>NUCLEOTIDE SEQUENCE [LARGE SCALE GENOMIC DNA]</scope>
    <source>
        <strain evidence="4 5">CENA114</strain>
    </source>
</reference>
<dbReference type="GO" id="GO:0017006">
    <property type="term" value="P:protein-tetrapyrrole linkage"/>
    <property type="evidence" value="ECO:0007669"/>
    <property type="project" value="UniProtKB-UniRule"/>
</dbReference>
<dbReference type="InterPro" id="IPR010404">
    <property type="entry name" value="CpcT/CpeT"/>
</dbReference>
<protein>
    <recommendedName>
        <fullName evidence="3">Chromophore lyase CpcT/CpeT</fullName>
        <ecNumber evidence="3">4.-.-.-</ecNumber>
    </recommendedName>
</protein>
<evidence type="ECO:0000256" key="3">
    <source>
        <dbReference type="HAMAP-Rule" id="MF_01460"/>
    </source>
</evidence>
<dbReference type="EMBL" id="CP030118">
    <property type="protein sequence ID" value="QDL08002.1"/>
    <property type="molecule type" value="Genomic_DNA"/>
</dbReference>
<evidence type="ECO:0000256" key="2">
    <source>
        <dbReference type="ARBA" id="ARBA00023239"/>
    </source>
</evidence>
<dbReference type="PANTHER" id="PTHR35137:SF1">
    <property type="entry name" value="CHROMOPHORE LYASE CRL, CHLOROPLASTIC"/>
    <property type="match status" value="1"/>
</dbReference>
<dbReference type="KEGG" id="bsen:DP114_08900"/>
<dbReference type="HAMAP" id="MF_01460">
    <property type="entry name" value="Chrphore_lyase_CpxT"/>
    <property type="match status" value="1"/>
</dbReference>
<keyword evidence="2 3" id="KW-0456">Lyase</keyword>
<comment type="similarity">
    <text evidence="1 3">Belongs to the CpcT/CpeT biliprotein lyase family.</text>
</comment>
<organism evidence="4 5">
    <name type="scientific">Brasilonema sennae CENA114</name>
    <dbReference type="NCBI Taxonomy" id="415709"/>
    <lineage>
        <taxon>Bacteria</taxon>
        <taxon>Bacillati</taxon>
        <taxon>Cyanobacteriota</taxon>
        <taxon>Cyanophyceae</taxon>
        <taxon>Nostocales</taxon>
        <taxon>Scytonemataceae</taxon>
        <taxon>Brasilonema</taxon>
        <taxon>Bromeliae group (in: Brasilonema)</taxon>
    </lineage>
</organism>
<evidence type="ECO:0000313" key="4">
    <source>
        <dbReference type="EMBL" id="QDL08002.1"/>
    </source>
</evidence>
<dbReference type="AlphaFoldDB" id="A0A856MBD5"/>
<dbReference type="PANTHER" id="PTHR35137">
    <property type="entry name" value="CHROMOPHORE LYASE CRL, CHLOROPLASTIC"/>
    <property type="match status" value="1"/>
</dbReference>
<dbReference type="EC" id="4.-.-.-" evidence="3"/>
<sequence length="205" mass="23620">MTHSTDIATLARWMAADFSNQEQAIENPPFYAHIRVCMRPVFLGLSSGLSLFLEQAYDYMINDPYRLRVLNFINAENHIILENYTVKEEQRFYGASRNLERLKTLSADDVEIMPGCNMIVEWTGHSFKGKVEPGKGCIVFRNNKKTYLDNEFEVNEEKLISLDRGRDIETDEHAWGSIAGPFYFFRRANFADEVKLTPESESANS</sequence>
<accession>A0A856MBD5</accession>
<keyword evidence="5" id="KW-1185">Reference proteome</keyword>
<dbReference type="Pfam" id="PF06206">
    <property type="entry name" value="CpeT"/>
    <property type="match status" value="1"/>
</dbReference>
<dbReference type="CDD" id="cd16338">
    <property type="entry name" value="CpcT"/>
    <property type="match status" value="1"/>
</dbReference>
<gene>
    <name evidence="3" type="primary">cpcT</name>
    <name evidence="4" type="ORF">DP114_08900</name>
</gene>
<dbReference type="Gene3D" id="2.40.128.590">
    <property type="entry name" value="CpcT/CpeT domain"/>
    <property type="match status" value="1"/>
</dbReference>